<protein>
    <submittedName>
        <fullName evidence="6">Sugar (Pentulose or hexulose) kinase</fullName>
    </submittedName>
</protein>
<dbReference type="CDD" id="cd07779">
    <property type="entry name" value="ASKHA_NBD_FGGY_YgcE-like"/>
    <property type="match status" value="1"/>
</dbReference>
<dbReference type="PANTHER" id="PTHR43095:SF5">
    <property type="entry name" value="XYLULOSE KINASE"/>
    <property type="match status" value="1"/>
</dbReference>
<feature type="domain" description="Carbohydrate kinase FGGY C-terminal" evidence="5">
    <location>
        <begin position="229"/>
        <end position="422"/>
    </location>
</feature>
<dbReference type="Gene3D" id="3.30.420.40">
    <property type="match status" value="3"/>
</dbReference>
<dbReference type="InterPro" id="IPR043129">
    <property type="entry name" value="ATPase_NBD"/>
</dbReference>
<sequence>MSARYLMGIDVGTQSAKVVIFHTHGDVMCSAQQPLRTLEIPQPNRAEHPDDDLWTAVQQACRAAMARFHQLGGQDHQLLAAGLCVIRCCRVLMRADGELAWPVINWMDARLNQPYQHADEYGSVRWVTTTSGYITHRLTGQTQDTSANYIGWWPMDDLRQDWDAGKMAACNLQRAQLFDVVRPGEILGEVTSAAAQASGLPAGLPIIATAHDKAVEALGSGALAGDEALISLGTYIGAMVHGDAEPRSSDRFWPFQAALPGRFLYECMGVRRGMWTVSWFRDQFGAAAVQDARDKGVDIESLLSAEASTVPPGSDGLITLHDWAAPAEAPWRKGAIIGFDGRHTRAHLFRSLLEGIVLTMKNHVDPMMQALDRPLTQLVISGGGANSDLFMQLFADIFGVPARRNAMRSSAAIGCAINAGMAVGVWQNYQDAVAALVKPGETFTPDARHHAHYQRLNQQVYQQLHAVLDPLLQRLSPLANV</sequence>
<dbReference type="AlphaFoldDB" id="A0A286BNX7"/>
<name>A0A286BNX7_9GAMM</name>
<evidence type="ECO:0000259" key="4">
    <source>
        <dbReference type="Pfam" id="PF00370"/>
    </source>
</evidence>
<comment type="similarity">
    <text evidence="1">Belongs to the FGGY kinase family.</text>
</comment>
<dbReference type="Pfam" id="PF02782">
    <property type="entry name" value="FGGY_C"/>
    <property type="match status" value="1"/>
</dbReference>
<reference evidence="7" key="1">
    <citation type="submission" date="2017-09" db="EMBL/GenBank/DDBJ databases">
        <authorList>
            <person name="Varghese N."/>
            <person name="Submissions S."/>
        </authorList>
    </citation>
    <scope>NUCLEOTIDE SEQUENCE [LARGE SCALE GENOMIC DNA]</scope>
    <source>
        <strain evidence="7">JKS000234</strain>
    </source>
</reference>
<keyword evidence="3 6" id="KW-0418">Kinase</keyword>
<dbReference type="RefSeq" id="WP_097094424.1">
    <property type="nucleotide sequence ID" value="NZ_OCMY01000001.1"/>
</dbReference>
<accession>A0A286BNX7</accession>
<dbReference type="GO" id="GO:0005975">
    <property type="term" value="P:carbohydrate metabolic process"/>
    <property type="evidence" value="ECO:0007669"/>
    <property type="project" value="InterPro"/>
</dbReference>
<dbReference type="SUPFAM" id="SSF53067">
    <property type="entry name" value="Actin-like ATPase domain"/>
    <property type="match status" value="2"/>
</dbReference>
<dbReference type="OrthoDB" id="9805576at2"/>
<dbReference type="Pfam" id="PF00370">
    <property type="entry name" value="FGGY_N"/>
    <property type="match status" value="2"/>
</dbReference>
<proteinExistence type="inferred from homology"/>
<evidence type="ECO:0000313" key="6">
    <source>
        <dbReference type="EMBL" id="SOD35843.1"/>
    </source>
</evidence>
<evidence type="ECO:0000256" key="2">
    <source>
        <dbReference type="ARBA" id="ARBA00022679"/>
    </source>
</evidence>
<evidence type="ECO:0000256" key="1">
    <source>
        <dbReference type="ARBA" id="ARBA00009156"/>
    </source>
</evidence>
<dbReference type="InterPro" id="IPR050406">
    <property type="entry name" value="FGGY_Carb_Kinase"/>
</dbReference>
<dbReference type="Proteomes" id="UP000219271">
    <property type="component" value="Unassembled WGS sequence"/>
</dbReference>
<dbReference type="InterPro" id="IPR000577">
    <property type="entry name" value="Carb_kinase_FGGY"/>
</dbReference>
<gene>
    <name evidence="6" type="ORF">SAMN06273570_0477</name>
</gene>
<evidence type="ECO:0000256" key="3">
    <source>
        <dbReference type="ARBA" id="ARBA00022777"/>
    </source>
</evidence>
<dbReference type="PIRSF" id="PIRSF000538">
    <property type="entry name" value="GlpK"/>
    <property type="match status" value="1"/>
</dbReference>
<dbReference type="PANTHER" id="PTHR43095">
    <property type="entry name" value="SUGAR KINASE"/>
    <property type="match status" value="1"/>
</dbReference>
<evidence type="ECO:0000313" key="7">
    <source>
        <dbReference type="Proteomes" id="UP000219271"/>
    </source>
</evidence>
<keyword evidence="7" id="KW-1185">Reference proteome</keyword>
<organism evidence="6 7">
    <name type="scientific">Candidatus Pantoea floridensis</name>
    <dbReference type="NCBI Taxonomy" id="1938870"/>
    <lineage>
        <taxon>Bacteria</taxon>
        <taxon>Pseudomonadati</taxon>
        <taxon>Pseudomonadota</taxon>
        <taxon>Gammaproteobacteria</taxon>
        <taxon>Enterobacterales</taxon>
        <taxon>Erwiniaceae</taxon>
        <taxon>Pantoea</taxon>
    </lineage>
</organism>
<evidence type="ECO:0000259" key="5">
    <source>
        <dbReference type="Pfam" id="PF02782"/>
    </source>
</evidence>
<dbReference type="EMBL" id="OCMY01000001">
    <property type="protein sequence ID" value="SOD35843.1"/>
    <property type="molecule type" value="Genomic_DNA"/>
</dbReference>
<feature type="domain" description="Carbohydrate kinase FGGY N-terminal" evidence="4">
    <location>
        <begin position="5"/>
        <end position="117"/>
    </location>
</feature>
<dbReference type="GO" id="GO:0016301">
    <property type="term" value="F:kinase activity"/>
    <property type="evidence" value="ECO:0007669"/>
    <property type="project" value="UniProtKB-KW"/>
</dbReference>
<keyword evidence="2" id="KW-0808">Transferase</keyword>
<dbReference type="InterPro" id="IPR018485">
    <property type="entry name" value="FGGY_C"/>
</dbReference>
<feature type="domain" description="Carbohydrate kinase FGGY N-terminal" evidence="4">
    <location>
        <begin position="118"/>
        <end position="219"/>
    </location>
</feature>
<dbReference type="InterPro" id="IPR018484">
    <property type="entry name" value="FGGY_N"/>
</dbReference>